<dbReference type="AlphaFoldDB" id="A0A2P2IYL7"/>
<organism evidence="1">
    <name type="scientific">Rhizophora mucronata</name>
    <name type="common">Asiatic mangrove</name>
    <dbReference type="NCBI Taxonomy" id="61149"/>
    <lineage>
        <taxon>Eukaryota</taxon>
        <taxon>Viridiplantae</taxon>
        <taxon>Streptophyta</taxon>
        <taxon>Embryophyta</taxon>
        <taxon>Tracheophyta</taxon>
        <taxon>Spermatophyta</taxon>
        <taxon>Magnoliopsida</taxon>
        <taxon>eudicotyledons</taxon>
        <taxon>Gunneridae</taxon>
        <taxon>Pentapetalae</taxon>
        <taxon>rosids</taxon>
        <taxon>fabids</taxon>
        <taxon>Malpighiales</taxon>
        <taxon>Rhizophoraceae</taxon>
        <taxon>Rhizophora</taxon>
    </lineage>
</organism>
<dbReference type="EMBL" id="GGEC01005819">
    <property type="protein sequence ID" value="MBW86302.1"/>
    <property type="molecule type" value="Transcribed_RNA"/>
</dbReference>
<sequence>MCMFVRKYACVCPYADAQFLKFYAYENQAKPEKREKPWTYSVGSFPLP</sequence>
<protein>
    <submittedName>
        <fullName evidence="1">Uncharacterized protein</fullName>
    </submittedName>
</protein>
<name>A0A2P2IYL7_RHIMU</name>
<evidence type="ECO:0000313" key="1">
    <source>
        <dbReference type="EMBL" id="MBW86302.1"/>
    </source>
</evidence>
<accession>A0A2P2IYL7</accession>
<reference evidence="1" key="1">
    <citation type="submission" date="2018-02" db="EMBL/GenBank/DDBJ databases">
        <title>Rhizophora mucronata_Transcriptome.</title>
        <authorList>
            <person name="Meera S.P."/>
            <person name="Sreeshan A."/>
            <person name="Augustine A."/>
        </authorList>
    </citation>
    <scope>NUCLEOTIDE SEQUENCE</scope>
    <source>
        <tissue evidence="1">Leaf</tissue>
    </source>
</reference>
<proteinExistence type="predicted"/>